<dbReference type="AlphaFoldDB" id="X1HJL1"/>
<proteinExistence type="predicted"/>
<feature type="non-terminal residue" evidence="1">
    <location>
        <position position="1"/>
    </location>
</feature>
<organism evidence="1">
    <name type="scientific">marine sediment metagenome</name>
    <dbReference type="NCBI Taxonomy" id="412755"/>
    <lineage>
        <taxon>unclassified sequences</taxon>
        <taxon>metagenomes</taxon>
        <taxon>ecological metagenomes</taxon>
    </lineage>
</organism>
<gene>
    <name evidence="1" type="ORF">S03H2_51067</name>
</gene>
<sequence>EIDGVSYNVTNGIDSGTGNLTLTNLNFSPNNENFQIPVSNELLVELSFNLSYTIHLKDLFYSESSVVIHEGIDNSWVINPEITRFSDNYSVEFSFPKSWYNLTFNRNGANVTSDVFIDYINNYVIIPNDTITEGASWLITASSTEISFGLTVDRTEFYAGQELKFFIADPVLDGNYTFVLTDTYEDQINSTIIVIPPLESNSFTYTFPSSALDGDYKAYVYWFNGTDAGTVTQVFTVILPEVIDWALIIGIVVIAGLGSAV</sequence>
<name>X1HJL1_9ZZZZ</name>
<reference evidence="1" key="1">
    <citation type="journal article" date="2014" name="Front. Microbiol.">
        <title>High frequency of phylogenetically diverse reductive dehalogenase-homologous genes in deep subseafloor sedimentary metagenomes.</title>
        <authorList>
            <person name="Kawai M."/>
            <person name="Futagami T."/>
            <person name="Toyoda A."/>
            <person name="Takaki Y."/>
            <person name="Nishi S."/>
            <person name="Hori S."/>
            <person name="Arai W."/>
            <person name="Tsubouchi T."/>
            <person name="Morono Y."/>
            <person name="Uchiyama I."/>
            <person name="Ito T."/>
            <person name="Fujiyama A."/>
            <person name="Inagaki F."/>
            <person name="Takami H."/>
        </authorList>
    </citation>
    <scope>NUCLEOTIDE SEQUENCE</scope>
    <source>
        <strain evidence="1">Expedition CK06-06</strain>
    </source>
</reference>
<dbReference type="EMBL" id="BARU01032374">
    <property type="protein sequence ID" value="GAH70326.1"/>
    <property type="molecule type" value="Genomic_DNA"/>
</dbReference>
<evidence type="ECO:0000313" key="1">
    <source>
        <dbReference type="EMBL" id="GAH70326.1"/>
    </source>
</evidence>
<accession>X1HJL1</accession>
<protein>
    <submittedName>
        <fullName evidence="1">Uncharacterized protein</fullName>
    </submittedName>
</protein>
<comment type="caution">
    <text evidence="1">The sequence shown here is derived from an EMBL/GenBank/DDBJ whole genome shotgun (WGS) entry which is preliminary data.</text>
</comment>
<feature type="non-terminal residue" evidence="1">
    <location>
        <position position="261"/>
    </location>
</feature>